<evidence type="ECO:0000313" key="2">
    <source>
        <dbReference type="EMBL" id="KAJ3657970.1"/>
    </source>
</evidence>
<dbReference type="EMBL" id="JALNTZ010000003">
    <property type="protein sequence ID" value="KAJ3657970.1"/>
    <property type="molecule type" value="Genomic_DNA"/>
</dbReference>
<gene>
    <name evidence="2" type="ORF">Zmor_009743</name>
</gene>
<comment type="caution">
    <text evidence="2">The sequence shown here is derived from an EMBL/GenBank/DDBJ whole genome shotgun (WGS) entry which is preliminary data.</text>
</comment>
<dbReference type="AlphaFoldDB" id="A0AA38ILV0"/>
<feature type="signal peptide" evidence="1">
    <location>
        <begin position="1"/>
        <end position="18"/>
    </location>
</feature>
<protein>
    <submittedName>
        <fullName evidence="2">Uncharacterized protein</fullName>
    </submittedName>
</protein>
<sequence length="163" mass="19053">MILLQWILFFILLYTLNATPVSYQYVRYLRNGRVKSETPPRRSRSFGFATKEVLSESHFWNNDDIDPNTNSLTFEEHGGHITPDFSNGLDYPDPLLLTGSAAKRAVAYLYRKPLFFEDIKHLDALLHKQDERRRNGLSGNKLGSLRPHLPFYRFKKSFYSGFF</sequence>
<feature type="chain" id="PRO_5041381220" evidence="1">
    <location>
        <begin position="19"/>
        <end position="163"/>
    </location>
</feature>
<keyword evidence="3" id="KW-1185">Reference proteome</keyword>
<dbReference type="Proteomes" id="UP001168821">
    <property type="component" value="Unassembled WGS sequence"/>
</dbReference>
<organism evidence="2 3">
    <name type="scientific">Zophobas morio</name>
    <dbReference type="NCBI Taxonomy" id="2755281"/>
    <lineage>
        <taxon>Eukaryota</taxon>
        <taxon>Metazoa</taxon>
        <taxon>Ecdysozoa</taxon>
        <taxon>Arthropoda</taxon>
        <taxon>Hexapoda</taxon>
        <taxon>Insecta</taxon>
        <taxon>Pterygota</taxon>
        <taxon>Neoptera</taxon>
        <taxon>Endopterygota</taxon>
        <taxon>Coleoptera</taxon>
        <taxon>Polyphaga</taxon>
        <taxon>Cucujiformia</taxon>
        <taxon>Tenebrionidae</taxon>
        <taxon>Zophobas</taxon>
    </lineage>
</organism>
<reference evidence="2" key="1">
    <citation type="journal article" date="2023" name="G3 (Bethesda)">
        <title>Whole genome assemblies of Zophobas morio and Tenebrio molitor.</title>
        <authorList>
            <person name="Kaur S."/>
            <person name="Stinson S.A."/>
            <person name="diCenzo G.C."/>
        </authorList>
    </citation>
    <scope>NUCLEOTIDE SEQUENCE</scope>
    <source>
        <strain evidence="2">QUZm001</strain>
    </source>
</reference>
<accession>A0AA38ILV0</accession>
<proteinExistence type="predicted"/>
<name>A0AA38ILV0_9CUCU</name>
<evidence type="ECO:0000256" key="1">
    <source>
        <dbReference type="SAM" id="SignalP"/>
    </source>
</evidence>
<evidence type="ECO:0000313" key="3">
    <source>
        <dbReference type="Proteomes" id="UP001168821"/>
    </source>
</evidence>
<keyword evidence="1" id="KW-0732">Signal</keyword>